<organism evidence="2 3">
    <name type="scientific">Bifidobacterium asteroides</name>
    <dbReference type="NCBI Taxonomy" id="1684"/>
    <lineage>
        <taxon>Bacteria</taxon>
        <taxon>Bacillati</taxon>
        <taxon>Actinomycetota</taxon>
        <taxon>Actinomycetes</taxon>
        <taxon>Bifidobacteriales</taxon>
        <taxon>Bifidobacteriaceae</taxon>
        <taxon>Bifidobacterium</taxon>
    </lineage>
</organism>
<dbReference type="Proteomes" id="UP000247744">
    <property type="component" value="Unassembled WGS sequence"/>
</dbReference>
<reference evidence="2 3" key="1">
    <citation type="submission" date="2018-05" db="EMBL/GenBank/DDBJ databases">
        <title>Reference genomes for bee gut microbiota database.</title>
        <authorList>
            <person name="Ellegaard K.M."/>
        </authorList>
    </citation>
    <scope>NUCLEOTIDE SEQUENCE [LARGE SCALE GENOMIC DNA]</scope>
    <source>
        <strain evidence="2 3">ESL0200</strain>
    </source>
</reference>
<keyword evidence="1" id="KW-1133">Transmembrane helix</keyword>
<name>A0A318MHN2_9BIFI</name>
<protein>
    <submittedName>
        <fullName evidence="2">Uncharacterized protein</fullName>
    </submittedName>
</protein>
<dbReference type="AlphaFoldDB" id="A0A318MHN2"/>
<gene>
    <name evidence="2" type="ORF">DKK75_01190</name>
</gene>
<feature type="transmembrane region" description="Helical" evidence="1">
    <location>
        <begin position="32"/>
        <end position="54"/>
    </location>
</feature>
<evidence type="ECO:0000256" key="1">
    <source>
        <dbReference type="SAM" id="Phobius"/>
    </source>
</evidence>
<accession>A0A318MHN2</accession>
<evidence type="ECO:0000313" key="2">
    <source>
        <dbReference type="EMBL" id="PXY85813.1"/>
    </source>
</evidence>
<keyword evidence="1" id="KW-0472">Membrane</keyword>
<keyword evidence="1" id="KW-0812">Transmembrane</keyword>
<dbReference type="EMBL" id="QGLL01000001">
    <property type="protein sequence ID" value="PXY85813.1"/>
    <property type="molecule type" value="Genomic_DNA"/>
</dbReference>
<evidence type="ECO:0000313" key="3">
    <source>
        <dbReference type="Proteomes" id="UP000247744"/>
    </source>
</evidence>
<sequence>MGKAIRGRRTDMAHVMEMLQHRSVMGSMSVPLLPRIGSFLSTMALGPVFINIILTTSCSSSSWRKSWPTMAPARFVEIPVPACGSAGARGEWY</sequence>
<comment type="caution">
    <text evidence="2">The sequence shown here is derived from an EMBL/GenBank/DDBJ whole genome shotgun (WGS) entry which is preliminary data.</text>
</comment>
<proteinExistence type="predicted"/>